<keyword evidence="4" id="KW-0029">Amino-acid transport</keyword>
<dbReference type="EMBL" id="JACCKX010000001">
    <property type="protein sequence ID" value="NZA01463.1"/>
    <property type="molecule type" value="Genomic_DNA"/>
</dbReference>
<dbReference type="Pfam" id="PF13458">
    <property type="entry name" value="Peripla_BP_6"/>
    <property type="match status" value="1"/>
</dbReference>
<comment type="similarity">
    <text evidence="1">Belongs to the leucine-binding protein family.</text>
</comment>
<feature type="signal peptide" evidence="5">
    <location>
        <begin position="1"/>
        <end position="22"/>
    </location>
</feature>
<dbReference type="Proteomes" id="UP000589716">
    <property type="component" value="Unassembled WGS sequence"/>
</dbReference>
<dbReference type="GO" id="GO:0006865">
    <property type="term" value="P:amino acid transport"/>
    <property type="evidence" value="ECO:0007669"/>
    <property type="project" value="UniProtKB-KW"/>
</dbReference>
<dbReference type="InterPro" id="IPR028082">
    <property type="entry name" value="Peripla_BP_I"/>
</dbReference>
<proteinExistence type="inferred from homology"/>
<dbReference type="PANTHER" id="PTHR47235">
    <property type="entry name" value="BLR6548 PROTEIN"/>
    <property type="match status" value="1"/>
</dbReference>
<dbReference type="AlphaFoldDB" id="A0A853ILB0"/>
<reference evidence="7 8" key="1">
    <citation type="submission" date="2020-07" db="EMBL/GenBank/DDBJ databases">
        <authorList>
            <person name="Maaloum M."/>
        </authorList>
    </citation>
    <scope>NUCLEOTIDE SEQUENCE [LARGE SCALE GENOMIC DNA]</scope>
    <source>
        <strain evidence="7 8">GCS-AN-3</strain>
    </source>
</reference>
<evidence type="ECO:0000256" key="2">
    <source>
        <dbReference type="ARBA" id="ARBA00022448"/>
    </source>
</evidence>
<dbReference type="Gene3D" id="3.40.50.2300">
    <property type="match status" value="2"/>
</dbReference>
<evidence type="ECO:0000256" key="5">
    <source>
        <dbReference type="SAM" id="SignalP"/>
    </source>
</evidence>
<organism evidence="7 8">
    <name type="scientific">Ottowia beijingensis</name>
    <dbReference type="NCBI Taxonomy" id="1207057"/>
    <lineage>
        <taxon>Bacteria</taxon>
        <taxon>Pseudomonadati</taxon>
        <taxon>Pseudomonadota</taxon>
        <taxon>Betaproteobacteria</taxon>
        <taxon>Burkholderiales</taxon>
        <taxon>Comamonadaceae</taxon>
        <taxon>Ottowia</taxon>
    </lineage>
</organism>
<keyword evidence="2" id="KW-0813">Transport</keyword>
<evidence type="ECO:0000256" key="3">
    <source>
        <dbReference type="ARBA" id="ARBA00022729"/>
    </source>
</evidence>
<evidence type="ECO:0000313" key="7">
    <source>
        <dbReference type="EMBL" id="NZA01463.1"/>
    </source>
</evidence>
<keyword evidence="8" id="KW-1185">Reference proteome</keyword>
<feature type="domain" description="Leucine-binding protein" evidence="6">
    <location>
        <begin position="25"/>
        <end position="346"/>
    </location>
</feature>
<evidence type="ECO:0000313" key="8">
    <source>
        <dbReference type="Proteomes" id="UP000589716"/>
    </source>
</evidence>
<dbReference type="InterPro" id="IPR028081">
    <property type="entry name" value="Leu-bd"/>
</dbReference>
<evidence type="ECO:0000256" key="4">
    <source>
        <dbReference type="ARBA" id="ARBA00022970"/>
    </source>
</evidence>
<feature type="chain" id="PRO_5032300005" evidence="5">
    <location>
        <begin position="23"/>
        <end position="376"/>
    </location>
</feature>
<name>A0A853ILB0_9BURK</name>
<accession>A0A853ILB0</accession>
<gene>
    <name evidence="7" type="ORF">H0I39_06245</name>
</gene>
<sequence>MKKLWYWAASALLALPLHMAHAQDVVVAHVGPMSGPLAGNGIANYEGAKAYFDQVNAQGGINGQKVRLVREDDQYKADETIRLVQEVAKRDRPVAFINLLGSANVTAMFKDKTFDKVATPFVGITPGAEALRNPGSPWMFHVQAGDRAQLRRVLTHLSTIGLNKIAVVYQDIPFGKSGLGFVDEMAPGLKVEIAARIAAPSASEDFKAVAQQLKAANAKTYLMILTPNSGAAMVRDLRAAGDRTPIYSMSYVPASAILEKAPLKDAVGIALAQVTPNPDVPHTPLSRDFRAAMDKFLPEVKARSSMQMIGYVNARIAGEAIRRAGPNPTPDKVAAALRQLRVDLGGYLVDFPANGKNVGAEFVDIGVVDSRGKLMY</sequence>
<evidence type="ECO:0000259" key="6">
    <source>
        <dbReference type="Pfam" id="PF13458"/>
    </source>
</evidence>
<dbReference type="SUPFAM" id="SSF53822">
    <property type="entry name" value="Periplasmic binding protein-like I"/>
    <property type="match status" value="1"/>
</dbReference>
<protein>
    <submittedName>
        <fullName evidence="7">ABC transporter substrate-binding protein</fullName>
    </submittedName>
</protein>
<dbReference type="PRINTS" id="PR00337">
    <property type="entry name" value="LEUILEVALBP"/>
</dbReference>
<evidence type="ECO:0000256" key="1">
    <source>
        <dbReference type="ARBA" id="ARBA00010062"/>
    </source>
</evidence>
<dbReference type="CDD" id="cd06326">
    <property type="entry name" value="PBP1_ABC_ligand_binding-like"/>
    <property type="match status" value="1"/>
</dbReference>
<comment type="caution">
    <text evidence="7">The sequence shown here is derived from an EMBL/GenBank/DDBJ whole genome shotgun (WGS) entry which is preliminary data.</text>
</comment>
<keyword evidence="3 5" id="KW-0732">Signal</keyword>
<dbReference type="PANTHER" id="PTHR47235:SF1">
    <property type="entry name" value="BLR6548 PROTEIN"/>
    <property type="match status" value="1"/>
</dbReference>
<dbReference type="RefSeq" id="WP_180549937.1">
    <property type="nucleotide sequence ID" value="NZ_JACCKX010000001.1"/>
</dbReference>
<dbReference type="InterPro" id="IPR000709">
    <property type="entry name" value="Leu_Ile_Val-bd"/>
</dbReference>